<keyword evidence="12" id="KW-1185">Reference proteome</keyword>
<evidence type="ECO:0000259" key="10">
    <source>
        <dbReference type="PROSITE" id="PS50192"/>
    </source>
</evidence>
<comment type="subcellular location">
    <subcellularLocation>
        <location evidence="1">Membrane</location>
        <topology evidence="1">Single-pass type IV membrane protein</topology>
    </subcellularLocation>
</comment>
<evidence type="ECO:0000256" key="1">
    <source>
        <dbReference type="ARBA" id="ARBA00004211"/>
    </source>
</evidence>
<feature type="transmembrane region" description="Helical" evidence="9">
    <location>
        <begin position="374"/>
        <end position="393"/>
    </location>
</feature>
<dbReference type="GO" id="GO:0006886">
    <property type="term" value="P:intracellular protein transport"/>
    <property type="evidence" value="ECO:0007669"/>
    <property type="project" value="TreeGrafter"/>
</dbReference>
<sequence>MAYYQTALSVKDRTSEFHTLVDSNRPDFVGQSTISPRERLLASGGPSSSSSLAASRAGTPSQQQHHHHQQQQNGSAAASSPKGEFAKRAQAIGKDISDTTAKLGRLAQLARRKTMFDDRPVEISELTYIIKHDIAAINRQLSDLQAFNKLQAAKRGGGGPKGKAPQDKAEEHRGNVVTLLQTKLAGATTSFQDILEIRTQNMKASRDRTEQFAYSGTAGQAVPGENSDSPLYNPSRNAAAAAAAAHRAAPAQAGGANQAALDQSSYSNGKDKGGEFLALDMGNQPQTSDQYMQMQMMEGGGDQAYVQQRSSAIESIESTISELGQIFSQLAHMVAEQRETVQRIDDDVHDVSDNVSGAQRELLKYYASVSSNRWLMLKIFGVLIVFFLLFILVS</sequence>
<evidence type="ECO:0000256" key="6">
    <source>
        <dbReference type="ARBA" id="ARBA00023054"/>
    </source>
</evidence>
<keyword evidence="6" id="KW-0175">Coiled coil</keyword>
<gene>
    <name evidence="11" type="ORF">FA10DRAFT_268988</name>
</gene>
<feature type="region of interest" description="Disordered" evidence="8">
    <location>
        <begin position="152"/>
        <end position="171"/>
    </location>
</feature>
<dbReference type="Gene3D" id="1.20.58.70">
    <property type="match status" value="1"/>
</dbReference>
<dbReference type="InterPro" id="IPR045242">
    <property type="entry name" value="Syntaxin"/>
</dbReference>
<dbReference type="OrthoDB" id="421009at2759"/>
<evidence type="ECO:0000313" key="12">
    <source>
        <dbReference type="Proteomes" id="UP000245768"/>
    </source>
</evidence>
<feature type="domain" description="T-SNARE coiled-coil homology" evidence="10">
    <location>
        <begin position="303"/>
        <end position="365"/>
    </location>
</feature>
<evidence type="ECO:0000256" key="3">
    <source>
        <dbReference type="ARBA" id="ARBA00022448"/>
    </source>
</evidence>
<dbReference type="CDD" id="cd15844">
    <property type="entry name" value="SNARE_syntaxin5"/>
    <property type="match status" value="1"/>
</dbReference>
<keyword evidence="4 9" id="KW-0812">Transmembrane</keyword>
<evidence type="ECO:0000256" key="8">
    <source>
        <dbReference type="SAM" id="MobiDB-lite"/>
    </source>
</evidence>
<dbReference type="SMART" id="SM00397">
    <property type="entry name" value="t_SNARE"/>
    <property type="match status" value="1"/>
</dbReference>
<keyword evidence="3" id="KW-0813">Transport</keyword>
<keyword evidence="5 9" id="KW-1133">Transmembrane helix</keyword>
<evidence type="ECO:0000256" key="9">
    <source>
        <dbReference type="SAM" id="Phobius"/>
    </source>
</evidence>
<dbReference type="GeneID" id="37044478"/>
<dbReference type="GO" id="GO:0006888">
    <property type="term" value="P:endoplasmic reticulum to Golgi vesicle-mediated transport"/>
    <property type="evidence" value="ECO:0007669"/>
    <property type="project" value="TreeGrafter"/>
</dbReference>
<dbReference type="GO" id="GO:0006906">
    <property type="term" value="P:vesicle fusion"/>
    <property type="evidence" value="ECO:0007669"/>
    <property type="project" value="TreeGrafter"/>
</dbReference>
<dbReference type="PANTHER" id="PTHR19957:SF3">
    <property type="entry name" value="SYNTAXIN-5"/>
    <property type="match status" value="1"/>
</dbReference>
<dbReference type="GO" id="GO:0000139">
    <property type="term" value="C:Golgi membrane"/>
    <property type="evidence" value="ECO:0007669"/>
    <property type="project" value="TreeGrafter"/>
</dbReference>
<feature type="region of interest" description="Disordered" evidence="8">
    <location>
        <begin position="23"/>
        <end position="87"/>
    </location>
</feature>
<comment type="similarity">
    <text evidence="2">Belongs to the syntaxin family.</text>
</comment>
<dbReference type="SUPFAM" id="SSF47661">
    <property type="entry name" value="t-snare proteins"/>
    <property type="match status" value="1"/>
</dbReference>
<name>A0A316YDD7_9BASI</name>
<dbReference type="Proteomes" id="UP000245768">
    <property type="component" value="Unassembled WGS sequence"/>
</dbReference>
<dbReference type="Pfam" id="PF11416">
    <property type="entry name" value="Syntaxin-5_N"/>
    <property type="match status" value="1"/>
</dbReference>
<evidence type="ECO:0000256" key="2">
    <source>
        <dbReference type="ARBA" id="ARBA00009063"/>
    </source>
</evidence>
<dbReference type="FunCoup" id="A0A316YDD7">
    <property type="interactions" value="522"/>
</dbReference>
<dbReference type="STRING" id="215250.A0A316YDD7"/>
<dbReference type="AlphaFoldDB" id="A0A316YDD7"/>
<dbReference type="GO" id="GO:0005484">
    <property type="term" value="F:SNAP receptor activity"/>
    <property type="evidence" value="ECO:0007669"/>
    <property type="project" value="TreeGrafter"/>
</dbReference>
<evidence type="ECO:0000256" key="7">
    <source>
        <dbReference type="ARBA" id="ARBA00023136"/>
    </source>
</evidence>
<dbReference type="Pfam" id="PF05739">
    <property type="entry name" value="SNARE"/>
    <property type="match status" value="1"/>
</dbReference>
<protein>
    <submittedName>
        <fullName evidence="11">t-SNARE</fullName>
    </submittedName>
</protein>
<keyword evidence="7 9" id="KW-0472">Membrane</keyword>
<dbReference type="GO" id="GO:0031201">
    <property type="term" value="C:SNARE complex"/>
    <property type="evidence" value="ECO:0007669"/>
    <property type="project" value="TreeGrafter"/>
</dbReference>
<dbReference type="EMBL" id="KZ819639">
    <property type="protein sequence ID" value="PWN87660.1"/>
    <property type="molecule type" value="Genomic_DNA"/>
</dbReference>
<dbReference type="InParanoid" id="A0A316YDD7"/>
<dbReference type="InterPro" id="IPR021538">
    <property type="entry name" value="Syntaxin-5_N"/>
</dbReference>
<dbReference type="InterPro" id="IPR010989">
    <property type="entry name" value="SNARE"/>
</dbReference>
<dbReference type="InterPro" id="IPR000727">
    <property type="entry name" value="T_SNARE_dom"/>
</dbReference>
<proteinExistence type="inferred from homology"/>
<dbReference type="GO" id="GO:0048278">
    <property type="term" value="P:vesicle docking"/>
    <property type="evidence" value="ECO:0007669"/>
    <property type="project" value="TreeGrafter"/>
</dbReference>
<organism evidence="11 12">
    <name type="scientific">Acaromyces ingoldii</name>
    <dbReference type="NCBI Taxonomy" id="215250"/>
    <lineage>
        <taxon>Eukaryota</taxon>
        <taxon>Fungi</taxon>
        <taxon>Dikarya</taxon>
        <taxon>Basidiomycota</taxon>
        <taxon>Ustilaginomycotina</taxon>
        <taxon>Exobasidiomycetes</taxon>
        <taxon>Exobasidiales</taxon>
        <taxon>Cryptobasidiaceae</taxon>
        <taxon>Acaromyces</taxon>
    </lineage>
</organism>
<dbReference type="RefSeq" id="XP_025374858.1">
    <property type="nucleotide sequence ID" value="XM_025522562.1"/>
</dbReference>
<evidence type="ECO:0000256" key="4">
    <source>
        <dbReference type="ARBA" id="ARBA00022692"/>
    </source>
</evidence>
<evidence type="ECO:0000313" key="11">
    <source>
        <dbReference type="EMBL" id="PWN87660.1"/>
    </source>
</evidence>
<dbReference type="PANTHER" id="PTHR19957">
    <property type="entry name" value="SYNTAXIN"/>
    <property type="match status" value="1"/>
</dbReference>
<accession>A0A316YDD7</accession>
<reference evidence="11" key="1">
    <citation type="journal article" date="2018" name="Mol. Biol. Evol.">
        <title>Broad Genomic Sampling Reveals a Smut Pathogenic Ancestry of the Fungal Clade Ustilaginomycotina.</title>
        <authorList>
            <person name="Kijpornyongpan T."/>
            <person name="Mondo S.J."/>
            <person name="Barry K."/>
            <person name="Sandor L."/>
            <person name="Lee J."/>
            <person name="Lipzen A."/>
            <person name="Pangilinan J."/>
            <person name="LaButti K."/>
            <person name="Hainaut M."/>
            <person name="Henrissat B."/>
            <person name="Grigoriev I.V."/>
            <person name="Spatafora J.W."/>
            <person name="Aime M.C."/>
        </authorList>
    </citation>
    <scope>NUCLEOTIDE SEQUENCE [LARGE SCALE GENOMIC DNA]</scope>
    <source>
        <strain evidence="11">MCA 4198</strain>
    </source>
</reference>
<dbReference type="PROSITE" id="PS50192">
    <property type="entry name" value="T_SNARE"/>
    <property type="match status" value="1"/>
</dbReference>
<dbReference type="GO" id="GO:0000149">
    <property type="term" value="F:SNARE binding"/>
    <property type="evidence" value="ECO:0007669"/>
    <property type="project" value="TreeGrafter"/>
</dbReference>
<feature type="compositionally biased region" description="Low complexity" evidence="8">
    <location>
        <begin position="41"/>
        <end position="58"/>
    </location>
</feature>
<evidence type="ECO:0000256" key="5">
    <source>
        <dbReference type="ARBA" id="ARBA00022989"/>
    </source>
</evidence>